<dbReference type="EMBL" id="JAOAOG010000232">
    <property type="protein sequence ID" value="KAJ6238568.1"/>
    <property type="molecule type" value="Genomic_DNA"/>
</dbReference>
<dbReference type="Proteomes" id="UP001150062">
    <property type="component" value="Unassembled WGS sequence"/>
</dbReference>
<comment type="caution">
    <text evidence="2">The sequence shown here is derived from an EMBL/GenBank/DDBJ whole genome shotgun (WGS) entry which is preliminary data.</text>
</comment>
<gene>
    <name evidence="2" type="ORF">M0813_25792</name>
</gene>
<evidence type="ECO:0008006" key="4">
    <source>
        <dbReference type="Google" id="ProtNLM"/>
    </source>
</evidence>
<keyword evidence="3" id="KW-1185">Reference proteome</keyword>
<evidence type="ECO:0000313" key="2">
    <source>
        <dbReference type="EMBL" id="KAJ6238568.1"/>
    </source>
</evidence>
<reference evidence="2" key="1">
    <citation type="submission" date="2022-08" db="EMBL/GenBank/DDBJ databases">
        <title>Novel sulfate-reducing endosymbionts in the free-living metamonad Anaeramoeba.</title>
        <authorList>
            <person name="Jerlstrom-Hultqvist J."/>
            <person name="Cepicka I."/>
            <person name="Gallot-Lavallee L."/>
            <person name="Salas-Leiva D."/>
            <person name="Curtis B.A."/>
            <person name="Zahonova K."/>
            <person name="Pipaliya S."/>
            <person name="Dacks J."/>
            <person name="Roger A.J."/>
        </authorList>
    </citation>
    <scope>NUCLEOTIDE SEQUENCE</scope>
    <source>
        <strain evidence="2">Schooner1</strain>
    </source>
</reference>
<sequence length="173" mass="20832">MTNIIRYCIFPKYHSDKNINRKLHNMRIIPKDEIQFLYNVILKNFQYDSLTTKNKNMGRTLLLKPDKKKSVKKFFNILNQTNKKKRFCTIAQKRIIWEYAMMHIMGKFQIKTFNSHFDNDFQTAKSFEIKAFSKYQIITNASESCEESKSSKSQEEEHSKKKKIKETQKRKTR</sequence>
<evidence type="ECO:0000256" key="1">
    <source>
        <dbReference type="SAM" id="MobiDB-lite"/>
    </source>
</evidence>
<proteinExistence type="predicted"/>
<feature type="compositionally biased region" description="Basic and acidic residues" evidence="1">
    <location>
        <begin position="146"/>
        <end position="173"/>
    </location>
</feature>
<protein>
    <recommendedName>
        <fullName evidence="4">Homing endonuclease LAGLIDADG domain-containing protein</fullName>
    </recommendedName>
</protein>
<name>A0ABQ8Y138_9EUKA</name>
<organism evidence="2 3">
    <name type="scientific">Anaeramoeba flamelloides</name>
    <dbReference type="NCBI Taxonomy" id="1746091"/>
    <lineage>
        <taxon>Eukaryota</taxon>
        <taxon>Metamonada</taxon>
        <taxon>Anaeramoebidae</taxon>
        <taxon>Anaeramoeba</taxon>
    </lineage>
</organism>
<accession>A0ABQ8Y138</accession>
<evidence type="ECO:0000313" key="3">
    <source>
        <dbReference type="Proteomes" id="UP001150062"/>
    </source>
</evidence>
<feature type="region of interest" description="Disordered" evidence="1">
    <location>
        <begin position="142"/>
        <end position="173"/>
    </location>
</feature>